<feature type="compositionally biased region" description="Low complexity" evidence="1">
    <location>
        <begin position="1"/>
        <end position="17"/>
    </location>
</feature>
<gene>
    <name evidence="3" type="ORF">AVDCRST_MAG21-174</name>
</gene>
<feature type="region of interest" description="Disordered" evidence="1">
    <location>
        <begin position="391"/>
        <end position="430"/>
    </location>
</feature>
<name>A0A6J4MWS1_9ACTN</name>
<dbReference type="PANTHER" id="PTHR34631:SF3">
    <property type="entry name" value="ISSOD12 TRANSPOSASE TNPA_ISSOD12"/>
    <property type="match status" value="1"/>
</dbReference>
<dbReference type="GO" id="GO:0003677">
    <property type="term" value="F:DNA binding"/>
    <property type="evidence" value="ECO:0007669"/>
    <property type="project" value="InterPro"/>
</dbReference>
<evidence type="ECO:0000313" key="3">
    <source>
        <dbReference type="EMBL" id="CAA9366599.1"/>
    </source>
</evidence>
<dbReference type="Pfam" id="PF01609">
    <property type="entry name" value="DDE_Tnp_1"/>
    <property type="match status" value="1"/>
</dbReference>
<evidence type="ECO:0000259" key="2">
    <source>
        <dbReference type="Pfam" id="PF01609"/>
    </source>
</evidence>
<dbReference type="InterPro" id="IPR053172">
    <property type="entry name" value="Tn903_transposase"/>
</dbReference>
<accession>A0A6J4MWS1</accession>
<protein>
    <recommendedName>
        <fullName evidence="2">Transposase IS4-like domain-containing protein</fullName>
    </recommendedName>
</protein>
<dbReference type="PANTHER" id="PTHR34631">
    <property type="match status" value="1"/>
</dbReference>
<proteinExistence type="predicted"/>
<dbReference type="EMBL" id="CADCUL010000037">
    <property type="protein sequence ID" value="CAA9366599.1"/>
    <property type="molecule type" value="Genomic_DNA"/>
</dbReference>
<feature type="domain" description="Transposase IS4-like" evidence="2">
    <location>
        <begin position="124"/>
        <end position="293"/>
    </location>
</feature>
<dbReference type="AlphaFoldDB" id="A0A6J4MWS1"/>
<evidence type="ECO:0000256" key="1">
    <source>
        <dbReference type="SAM" id="MobiDB-lite"/>
    </source>
</evidence>
<sequence>MAGRAAGHPGRAALLLRAGDRHGPDAAGGVPPGPAPDGRADRVRHRPARPRPAGAGPLDLEPPGRDPGGAASGIGPERRARPPAGRQHRLTLARSRRVADGEARHHAAPVLAGGRRRSTAPRGAGPGGWPTEKHGTTRRRSWRKPHLATDADTGRIVASALTGKDADDGPQVGPLLEQVDGAVASFTADGASGRDDVHAAAAARHPDADVIVPPRSGAVPSGTGATAPTRRDRHLRAIAGRGRLGWQKASGYGWRALVESDISRFERVIGDGLRSRTDGRQATEVAIAAGVLNRMLDLGRPEDLSGLAPGDPFGWRGGVPLVGSGTSGAGIGNGLCGLRLRRRDGAAGSHGPGLPQVPLRCLREAVQRAQRRPAEPDTASVRRHRARGAVALALPAHPAGPERDVRPARHRVQPRGGAGLGGEARAGPGR</sequence>
<reference evidence="3" key="1">
    <citation type="submission" date="2020-02" db="EMBL/GenBank/DDBJ databases">
        <authorList>
            <person name="Meier V. D."/>
        </authorList>
    </citation>
    <scope>NUCLEOTIDE SEQUENCE</scope>
    <source>
        <strain evidence="3">AVDCRST_MAG21</strain>
    </source>
</reference>
<feature type="compositionally biased region" description="Basic residues" evidence="1">
    <location>
        <begin position="86"/>
        <end position="96"/>
    </location>
</feature>
<feature type="compositionally biased region" description="Gly residues" evidence="1">
    <location>
        <begin position="416"/>
        <end position="430"/>
    </location>
</feature>
<feature type="region of interest" description="Disordered" evidence="1">
    <location>
        <begin position="1"/>
        <end position="144"/>
    </location>
</feature>
<dbReference type="GO" id="GO:0006313">
    <property type="term" value="P:DNA transposition"/>
    <property type="evidence" value="ECO:0007669"/>
    <property type="project" value="InterPro"/>
</dbReference>
<dbReference type="InterPro" id="IPR002559">
    <property type="entry name" value="Transposase_11"/>
</dbReference>
<organism evidence="3">
    <name type="scientific">uncultured Nocardioidaceae bacterium</name>
    <dbReference type="NCBI Taxonomy" id="253824"/>
    <lineage>
        <taxon>Bacteria</taxon>
        <taxon>Bacillati</taxon>
        <taxon>Actinomycetota</taxon>
        <taxon>Actinomycetes</taxon>
        <taxon>Propionibacteriales</taxon>
        <taxon>Nocardioidaceae</taxon>
        <taxon>environmental samples</taxon>
    </lineage>
</organism>
<dbReference type="GO" id="GO:0004803">
    <property type="term" value="F:transposase activity"/>
    <property type="evidence" value="ECO:0007669"/>
    <property type="project" value="InterPro"/>
</dbReference>